<feature type="signal peptide" evidence="4">
    <location>
        <begin position="1"/>
        <end position="23"/>
    </location>
</feature>
<dbReference type="AlphaFoldDB" id="A0AAN8NY30"/>
<evidence type="ECO:0000313" key="6">
    <source>
        <dbReference type="EMBL" id="KAK6626029.1"/>
    </source>
</evidence>
<dbReference type="GO" id="GO:0005179">
    <property type="term" value="F:hormone activity"/>
    <property type="evidence" value="ECO:0007669"/>
    <property type="project" value="InterPro"/>
</dbReference>
<keyword evidence="3 4" id="KW-0732">Signal</keyword>
<evidence type="ECO:0000256" key="2">
    <source>
        <dbReference type="ARBA" id="ARBA00022685"/>
    </source>
</evidence>
<feature type="domain" description="Insulin-like" evidence="5">
    <location>
        <begin position="47"/>
        <end position="101"/>
    </location>
</feature>
<protein>
    <recommendedName>
        <fullName evidence="5">Insulin-like domain-containing protein</fullName>
    </recommendedName>
</protein>
<dbReference type="SMART" id="SM00078">
    <property type="entry name" value="IlGF"/>
    <property type="match status" value="1"/>
</dbReference>
<organism evidence="6 7">
    <name type="scientific">Polyplax serrata</name>
    <name type="common">Common mouse louse</name>
    <dbReference type="NCBI Taxonomy" id="468196"/>
    <lineage>
        <taxon>Eukaryota</taxon>
        <taxon>Metazoa</taxon>
        <taxon>Ecdysozoa</taxon>
        <taxon>Arthropoda</taxon>
        <taxon>Hexapoda</taxon>
        <taxon>Insecta</taxon>
        <taxon>Pterygota</taxon>
        <taxon>Neoptera</taxon>
        <taxon>Paraneoptera</taxon>
        <taxon>Psocodea</taxon>
        <taxon>Troctomorpha</taxon>
        <taxon>Phthiraptera</taxon>
        <taxon>Anoplura</taxon>
        <taxon>Polyplacidae</taxon>
        <taxon>Polyplax</taxon>
    </lineage>
</organism>
<gene>
    <name evidence="6" type="ORF">RUM43_006333</name>
</gene>
<dbReference type="SUPFAM" id="SSF56994">
    <property type="entry name" value="Insulin-like"/>
    <property type="match status" value="1"/>
</dbReference>
<evidence type="ECO:0000256" key="1">
    <source>
        <dbReference type="ARBA" id="ARBA00009034"/>
    </source>
</evidence>
<dbReference type="InterPro" id="IPR022353">
    <property type="entry name" value="Insulin_CS"/>
</dbReference>
<dbReference type="Proteomes" id="UP001372834">
    <property type="component" value="Unassembled WGS sequence"/>
</dbReference>
<dbReference type="InterPro" id="IPR016179">
    <property type="entry name" value="Insulin-like"/>
</dbReference>
<feature type="chain" id="PRO_5043021329" description="Insulin-like domain-containing protein" evidence="4">
    <location>
        <begin position="24"/>
        <end position="172"/>
    </location>
</feature>
<proteinExistence type="inferred from homology"/>
<evidence type="ECO:0000313" key="7">
    <source>
        <dbReference type="Proteomes" id="UP001372834"/>
    </source>
</evidence>
<dbReference type="EMBL" id="JAWJWE010000037">
    <property type="protein sequence ID" value="KAK6626029.1"/>
    <property type="molecule type" value="Genomic_DNA"/>
</dbReference>
<reference evidence="6 7" key="1">
    <citation type="submission" date="2023-10" db="EMBL/GenBank/DDBJ databases">
        <title>Genomes of two closely related lineages of the louse Polyplax serrata with different host specificities.</title>
        <authorList>
            <person name="Martinu J."/>
            <person name="Tarabai H."/>
            <person name="Stefka J."/>
            <person name="Hypsa V."/>
        </authorList>
    </citation>
    <scope>NUCLEOTIDE SEQUENCE [LARGE SCALE GENOMIC DNA]</scope>
    <source>
        <strain evidence="6">HR10_N</strain>
    </source>
</reference>
<evidence type="ECO:0000259" key="5">
    <source>
        <dbReference type="SMART" id="SM00078"/>
    </source>
</evidence>
<dbReference type="GO" id="GO:0005576">
    <property type="term" value="C:extracellular region"/>
    <property type="evidence" value="ECO:0007669"/>
    <property type="project" value="InterPro"/>
</dbReference>
<evidence type="ECO:0000256" key="4">
    <source>
        <dbReference type="SAM" id="SignalP"/>
    </source>
</evidence>
<sequence length="172" mass="19267">MQFKKSAFIRVLIVLHLSTDSSSHYIPDTNKVSYAKKNESAAHRDRIQICGNALTTMIVEACDGIVGSPDQGQLSRGSLQTKITEDCCDRECPLDYLQNYCGQTPLFTHKLIAKTVRGKLLSRLNPRNRVRTEVRYGDESSSSFEVRTTLNWKKEAETEIKALGVTTVANLN</sequence>
<name>A0AAN8NY30_POLSC</name>
<dbReference type="InterPro" id="IPR036438">
    <property type="entry name" value="Insulin-like_sf"/>
</dbReference>
<accession>A0AAN8NY30</accession>
<dbReference type="PROSITE" id="PS00262">
    <property type="entry name" value="INSULIN"/>
    <property type="match status" value="1"/>
</dbReference>
<keyword evidence="2" id="KW-0165">Cleavage on pair of basic residues</keyword>
<dbReference type="Gene3D" id="1.10.100.10">
    <property type="entry name" value="Insulin-like"/>
    <property type="match status" value="1"/>
</dbReference>
<comment type="caution">
    <text evidence="6">The sequence shown here is derived from an EMBL/GenBank/DDBJ whole genome shotgun (WGS) entry which is preliminary data.</text>
</comment>
<evidence type="ECO:0000256" key="3">
    <source>
        <dbReference type="ARBA" id="ARBA00022729"/>
    </source>
</evidence>
<comment type="similarity">
    <text evidence="1">Belongs to the insulin family.</text>
</comment>